<evidence type="ECO:0000313" key="4">
    <source>
        <dbReference type="Proteomes" id="UP001497512"/>
    </source>
</evidence>
<feature type="region of interest" description="Disordered" evidence="2">
    <location>
        <begin position="401"/>
        <end position="437"/>
    </location>
</feature>
<reference evidence="3" key="1">
    <citation type="submission" date="2024-02" db="EMBL/GenBank/DDBJ databases">
        <authorList>
            <consortium name="ELIXIR-Norway"/>
            <consortium name="Elixir Norway"/>
        </authorList>
    </citation>
    <scope>NUCLEOTIDE SEQUENCE</scope>
</reference>
<keyword evidence="4" id="KW-1185">Reference proteome</keyword>
<evidence type="ECO:0000256" key="1">
    <source>
        <dbReference type="SAM" id="Coils"/>
    </source>
</evidence>
<feature type="region of interest" description="Disordered" evidence="2">
    <location>
        <begin position="819"/>
        <end position="852"/>
    </location>
</feature>
<feature type="region of interest" description="Disordered" evidence="2">
    <location>
        <begin position="227"/>
        <end position="249"/>
    </location>
</feature>
<evidence type="ECO:0000256" key="2">
    <source>
        <dbReference type="SAM" id="MobiDB-lite"/>
    </source>
</evidence>
<feature type="region of interest" description="Disordered" evidence="2">
    <location>
        <begin position="1161"/>
        <end position="1207"/>
    </location>
</feature>
<feature type="region of interest" description="Disordered" evidence="2">
    <location>
        <begin position="530"/>
        <end position="552"/>
    </location>
</feature>
<keyword evidence="1" id="KW-0175">Coiled coil</keyword>
<feature type="compositionally biased region" description="Basic and acidic residues" evidence="2">
    <location>
        <begin position="1253"/>
        <end position="1262"/>
    </location>
</feature>
<dbReference type="Proteomes" id="UP001497512">
    <property type="component" value="Chromosome 4"/>
</dbReference>
<feature type="region of interest" description="Disordered" evidence="2">
    <location>
        <begin position="912"/>
        <end position="938"/>
    </location>
</feature>
<feature type="region of interest" description="Disordered" evidence="2">
    <location>
        <begin position="1843"/>
        <end position="1863"/>
    </location>
</feature>
<protein>
    <submittedName>
        <fullName evidence="3">Uncharacterized protein</fullName>
    </submittedName>
</protein>
<feature type="region of interest" description="Disordered" evidence="2">
    <location>
        <begin position="1636"/>
        <end position="1785"/>
    </location>
</feature>
<feature type="coiled-coil region" evidence="1">
    <location>
        <begin position="342"/>
        <end position="369"/>
    </location>
</feature>
<dbReference type="EMBL" id="OZ019896">
    <property type="protein sequence ID" value="CAK9224325.1"/>
    <property type="molecule type" value="Genomic_DNA"/>
</dbReference>
<feature type="compositionally biased region" description="Basic and acidic residues" evidence="2">
    <location>
        <begin position="596"/>
        <end position="618"/>
    </location>
</feature>
<feature type="region of interest" description="Disordered" evidence="2">
    <location>
        <begin position="1244"/>
        <end position="1278"/>
    </location>
</feature>
<feature type="region of interest" description="Disordered" evidence="2">
    <location>
        <begin position="1518"/>
        <end position="1552"/>
    </location>
</feature>
<organism evidence="3 4">
    <name type="scientific">Sphagnum troendelagicum</name>
    <dbReference type="NCBI Taxonomy" id="128251"/>
    <lineage>
        <taxon>Eukaryota</taxon>
        <taxon>Viridiplantae</taxon>
        <taxon>Streptophyta</taxon>
        <taxon>Embryophyta</taxon>
        <taxon>Bryophyta</taxon>
        <taxon>Sphagnophytina</taxon>
        <taxon>Sphagnopsida</taxon>
        <taxon>Sphagnales</taxon>
        <taxon>Sphagnaceae</taxon>
        <taxon>Sphagnum</taxon>
    </lineage>
</organism>
<feature type="region of interest" description="Disordered" evidence="2">
    <location>
        <begin position="1445"/>
        <end position="1478"/>
    </location>
</feature>
<feature type="compositionally biased region" description="Basic and acidic residues" evidence="2">
    <location>
        <begin position="1748"/>
        <end position="1762"/>
    </location>
</feature>
<evidence type="ECO:0000313" key="3">
    <source>
        <dbReference type="EMBL" id="CAK9224325.1"/>
    </source>
</evidence>
<feature type="region of interest" description="Disordered" evidence="2">
    <location>
        <begin position="581"/>
        <end position="622"/>
    </location>
</feature>
<gene>
    <name evidence="3" type="ORF">CSSPTR1EN2_LOCUS17275</name>
</gene>
<feature type="compositionally biased region" description="Polar residues" evidence="2">
    <location>
        <begin position="1674"/>
        <end position="1686"/>
    </location>
</feature>
<feature type="compositionally biased region" description="Low complexity" evidence="2">
    <location>
        <begin position="1687"/>
        <end position="1701"/>
    </location>
</feature>
<proteinExistence type="predicted"/>
<feature type="compositionally biased region" description="Polar residues" evidence="2">
    <location>
        <begin position="724"/>
        <end position="750"/>
    </location>
</feature>
<feature type="compositionally biased region" description="Polar residues" evidence="2">
    <location>
        <begin position="1702"/>
        <end position="1727"/>
    </location>
</feature>
<feature type="compositionally biased region" description="Low complexity" evidence="2">
    <location>
        <begin position="1518"/>
        <end position="1527"/>
    </location>
</feature>
<sequence length="1863" mass="206769">MVMAMAVEGQNARHKRNTYLQQKVNETLLLPHKSAPPPLLLPTHDAKVSRHGGVPLSTEQELAFVHQHQQRMRMNRILQVRAQEMVFASQRVDEFRERKLEDKNKLLNHLKEVWRDEQRRQIASLAEEFVSSCQSIGLSYDAALLVECNRAAKEELLARQAEEGHCWDLLRSQEALQKARAEKESRERKQKAPEVRRKMVETVSNIERSLAHLYSTQCNKQKWQESTTGSSCHRTTNPPTASARDHVGNHNFIYSRPSGIPTDFKDTHLHSRFCVLRDCTNRSTSAHVAVNCRSDKELEVNAWRAADAQRKSNRCTKARQSEQEEINNKRKLERGHAAAKLLNNGERIASQLEQEVEEALQRGENLFRDQFHGLQALRQQQQGVQSCAGHDKCGISDKIITNTSSHDPLSCPDVTREEVHISSSSSSSSSLKKKAGEKNVVDNNGLEFQEVVVESQMGNTHTQQGDHQEMQQQLQYDFRRGESRKCVMTSVVGSGGGMMKVDGLFCPNSSSIVKADDMVFEPCSVSKSLHRSPATTAHAARSPRRASYDHHPTSQAMLTSHDDEIEEAASHHVAKKVTKVMPPHHQPHKANPRSHQLPEFESQRDLSARRPQSAKREISSQGISEGAAAAAAACQQIDNSHGKLRGWSTPSRYCDHTGTTEDNGGIHVAGSELLPGVQQNVLNHTRRIAQFQNHHMKSDFGDQIVKTQSESRDSTTRCRPPFLSSGSNSQRRTRNCQQPSTGGNFPSSSESDIAAANAVRASVIASVKENIKDGVYNSQKLNLYSPPRDRSILQSTTRQATAAATFGCLRSTANRVKTIGNNNKSQKQNDTWQTHAQSAASGGGPPGHSTSFKGQLQAVEAVYGRLRRANEWLHGKFGRKVDCAHGDQKLKVHAGHHRGHMRSARSWEEHHKDLHSAKRSHGGKIFKPPKSQDPHSGYGCVPSQDQVDQSALQVLGGRIGVTEKVVIGKDRRELQRQKRIRELPKSTKHGRAVWKSYDERDAILRSHKDNNILLTQCCRTNTCRPCGGQSEPCSPTSHKLEADHFSPTRRRRRWCCHHHAYRNEEDQEAADSSSPEHQCQLQPEAVVTLQEHPQKLHVTQEKSCRTASIFRRSPAQRHTAPQICSSARTQHDVVRNGLNVTSLPHHNNMAPANVMLESTTNDDTRRRSGASGSFQSAEVFSRINKRKRSQSNCPLLDKTSLSPIHSPTTIERHDSAMRSSVEISHQPPSQACQIACIERRSSPVENTMGPRTLIRDKHHDKPSGLSKSPASRFKVDPPHDVKMSKYSSFQQKVMDQQQVSHKGMTIHSDSMGASKSLPSHDSRGAVSCKLLQTVVVPNATATRSTTTVPHSSSPHNNNGHHSRTLTCTKSPKATTTHVVSPPQYHVKLGTRKSPQSAQSMERNNHGVAAAASTTAAKVKPSCCPWEAQSLDVVLGSLSEQMRELDRRLRKVTTPSPPCTSRSSSPIEHHHQRGSSSLAAPSGGMWSSCYQNCCQSSNIIAHLQDRIPVQSHFQARSSSSLASSVGSSPERIYDVSNHGSGSSSGQDTSRNTVGELVSSRCHEPVRYKSFGCNNNETTTEQQQPPVVGRRMYMDDLKTLLREICNDDASPSSRDLSKSPPCQAMKCNHQQTLQQERNCNVPDKVLHQQSSSTKRPREFMRARSSRSAAVKKENNNTKITQTGFQPQFLSSTSSGSLKDSSSLVMLSQQHSSSPGEDQLSGTTTSTTIPVSDMGWASHPVVPNNDSSNRSSERLEKMTEKHQPEEAQLQPAESPLWGQGRSPISPGDWRRLGLVTSAEADKQMLISMSIDFSPWNTDRLPDIDNNNNNNNNTLETTTTTETAIAASELISMSQQQHSSPHDGKGD</sequence>
<name>A0ABP0UL84_9BRYO</name>
<feature type="compositionally biased region" description="Polar residues" evidence="2">
    <location>
        <begin position="227"/>
        <end position="240"/>
    </location>
</feature>
<feature type="region of interest" description="Disordered" evidence="2">
    <location>
        <begin position="1342"/>
        <end position="1363"/>
    </location>
</feature>
<accession>A0ABP0UL84</accession>
<feature type="compositionally biased region" description="Low complexity" evidence="2">
    <location>
        <begin position="1342"/>
        <end position="1357"/>
    </location>
</feature>
<feature type="compositionally biased region" description="Polar residues" evidence="2">
    <location>
        <begin position="1536"/>
        <end position="1551"/>
    </location>
</feature>
<feature type="compositionally biased region" description="Polar residues" evidence="2">
    <location>
        <begin position="819"/>
        <end position="837"/>
    </location>
</feature>
<feature type="region of interest" description="Disordered" evidence="2">
    <location>
        <begin position="707"/>
        <end position="750"/>
    </location>
</feature>